<evidence type="ECO:0000256" key="1">
    <source>
        <dbReference type="SAM" id="Coils"/>
    </source>
</evidence>
<proteinExistence type="predicted"/>
<keyword evidence="1" id="KW-0175">Coiled coil</keyword>
<organism evidence="3 4">
    <name type="scientific">Aldrovandia affinis</name>
    <dbReference type="NCBI Taxonomy" id="143900"/>
    <lineage>
        <taxon>Eukaryota</taxon>
        <taxon>Metazoa</taxon>
        <taxon>Chordata</taxon>
        <taxon>Craniata</taxon>
        <taxon>Vertebrata</taxon>
        <taxon>Euteleostomi</taxon>
        <taxon>Actinopterygii</taxon>
        <taxon>Neopterygii</taxon>
        <taxon>Teleostei</taxon>
        <taxon>Notacanthiformes</taxon>
        <taxon>Halosauridae</taxon>
        <taxon>Aldrovandia</taxon>
    </lineage>
</organism>
<dbReference type="EMBL" id="JAINUG010001231">
    <property type="protein sequence ID" value="KAJ8358019.1"/>
    <property type="molecule type" value="Genomic_DNA"/>
</dbReference>
<evidence type="ECO:0000256" key="2">
    <source>
        <dbReference type="SAM" id="MobiDB-lite"/>
    </source>
</evidence>
<accession>A0AAD7R1Y9</accession>
<reference evidence="3" key="1">
    <citation type="journal article" date="2023" name="Science">
        <title>Genome structures resolve the early diversification of teleost fishes.</title>
        <authorList>
            <person name="Parey E."/>
            <person name="Louis A."/>
            <person name="Montfort J."/>
            <person name="Bouchez O."/>
            <person name="Roques C."/>
            <person name="Iampietro C."/>
            <person name="Lluch J."/>
            <person name="Castinel A."/>
            <person name="Donnadieu C."/>
            <person name="Desvignes T."/>
            <person name="Floi Bucao C."/>
            <person name="Jouanno E."/>
            <person name="Wen M."/>
            <person name="Mejri S."/>
            <person name="Dirks R."/>
            <person name="Jansen H."/>
            <person name="Henkel C."/>
            <person name="Chen W.J."/>
            <person name="Zahm M."/>
            <person name="Cabau C."/>
            <person name="Klopp C."/>
            <person name="Thompson A.W."/>
            <person name="Robinson-Rechavi M."/>
            <person name="Braasch I."/>
            <person name="Lecointre G."/>
            <person name="Bobe J."/>
            <person name="Postlethwait J.H."/>
            <person name="Berthelot C."/>
            <person name="Roest Crollius H."/>
            <person name="Guiguen Y."/>
        </authorList>
    </citation>
    <scope>NUCLEOTIDE SEQUENCE</scope>
    <source>
        <strain evidence="3">NC1722</strain>
    </source>
</reference>
<keyword evidence="4" id="KW-1185">Reference proteome</keyword>
<protein>
    <submittedName>
        <fullName evidence="3">Uncharacterized protein</fullName>
    </submittedName>
</protein>
<evidence type="ECO:0000313" key="4">
    <source>
        <dbReference type="Proteomes" id="UP001221898"/>
    </source>
</evidence>
<comment type="caution">
    <text evidence="3">The sequence shown here is derived from an EMBL/GenBank/DDBJ whole genome shotgun (WGS) entry which is preliminary data.</text>
</comment>
<dbReference type="Proteomes" id="UP001221898">
    <property type="component" value="Unassembled WGS sequence"/>
</dbReference>
<dbReference type="InterPro" id="IPR004244">
    <property type="entry name" value="Transposase_22"/>
</dbReference>
<sequence>MDGASRDANANEEASQSNDNREILAAINSLKAEFTTRHDEVLTAIHEIKKDLSSFAGRLDTAENRIGKTEDIVAVMEDRLGKMQKVVTTLTDKCDDLENRSRRSNLRVVGLPEQAEGKDAESFLEKWIPEVLGLEHFSTPLIIGELTELVSPGLTSRQLLDLDH</sequence>
<gene>
    <name evidence="3" type="ORF">AAFF_G00043480</name>
</gene>
<dbReference type="Gene3D" id="3.30.70.1820">
    <property type="entry name" value="L1 transposable element, RRM domain"/>
    <property type="match status" value="1"/>
</dbReference>
<dbReference type="SUPFAM" id="SSF57997">
    <property type="entry name" value="Tropomyosin"/>
    <property type="match status" value="1"/>
</dbReference>
<dbReference type="PANTHER" id="PTHR11505">
    <property type="entry name" value="L1 TRANSPOSABLE ELEMENT-RELATED"/>
    <property type="match status" value="1"/>
</dbReference>
<name>A0AAD7R1Y9_9TELE</name>
<dbReference type="AlphaFoldDB" id="A0AAD7R1Y9"/>
<evidence type="ECO:0000313" key="3">
    <source>
        <dbReference type="EMBL" id="KAJ8358019.1"/>
    </source>
</evidence>
<feature type="region of interest" description="Disordered" evidence="2">
    <location>
        <begin position="1"/>
        <end position="20"/>
    </location>
</feature>
<feature type="coiled-coil region" evidence="1">
    <location>
        <begin position="59"/>
        <end position="100"/>
    </location>
</feature>
<dbReference type="Gene3D" id="1.20.5.340">
    <property type="match status" value="1"/>
</dbReference>